<evidence type="ECO:0000313" key="2">
    <source>
        <dbReference type="Proteomes" id="UP000253501"/>
    </source>
</evidence>
<organism evidence="1 2">
    <name type="scientific">Cupriavidus necator</name>
    <name type="common">Alcaligenes eutrophus</name>
    <name type="synonym">Ralstonia eutropha</name>
    <dbReference type="NCBI Taxonomy" id="106590"/>
    <lineage>
        <taxon>Bacteria</taxon>
        <taxon>Pseudomonadati</taxon>
        <taxon>Pseudomonadota</taxon>
        <taxon>Betaproteobacteria</taxon>
        <taxon>Burkholderiales</taxon>
        <taxon>Burkholderiaceae</taxon>
        <taxon>Cupriavidus</taxon>
    </lineage>
</organism>
<gene>
    <name evidence="1" type="ORF">DDK22_07305</name>
</gene>
<dbReference type="Proteomes" id="UP000253501">
    <property type="component" value="Unassembled WGS sequence"/>
</dbReference>
<comment type="caution">
    <text evidence="1">The sequence shown here is derived from an EMBL/GenBank/DDBJ whole genome shotgun (WGS) entry which is preliminary data.</text>
</comment>
<reference evidence="1 2" key="1">
    <citation type="submission" date="2018-04" db="EMBL/GenBank/DDBJ databases">
        <title>Cupriavidus necator CR12 genome sequencing and assembly.</title>
        <authorList>
            <person name="Ben Fekih I."/>
            <person name="Mazhar H.S."/>
            <person name="Bello S.K."/>
            <person name="Rensing C."/>
        </authorList>
    </citation>
    <scope>NUCLEOTIDE SEQUENCE [LARGE SCALE GENOMIC DNA]</scope>
    <source>
        <strain evidence="1 2">CR12</strain>
    </source>
</reference>
<dbReference type="AlphaFoldDB" id="A0A367PMA7"/>
<sequence>MVSISWLQMPSPEAPWSAAESGCDEARPGFSQPGCADVRFERGLAVFNLTDSLPWGVPEVPLEADALIEKRPATLEQLRRVICHAAKEFRSWQRKRWRVLKFCFLDGGGHDVVEPFGQPKSCSLR</sequence>
<evidence type="ECO:0000313" key="1">
    <source>
        <dbReference type="EMBL" id="RCJ09049.1"/>
    </source>
</evidence>
<proteinExistence type="predicted"/>
<dbReference type="EMBL" id="QDHA01000016">
    <property type="protein sequence ID" value="RCJ09049.1"/>
    <property type="molecule type" value="Genomic_DNA"/>
</dbReference>
<accession>A0A367PMA7</accession>
<name>A0A367PMA7_CUPNE</name>
<protein>
    <submittedName>
        <fullName evidence="1">Uncharacterized protein</fullName>
    </submittedName>
</protein>